<organism evidence="2 3">
    <name type="scientific">Chitinophaga rhizophila</name>
    <dbReference type="NCBI Taxonomy" id="2866212"/>
    <lineage>
        <taxon>Bacteria</taxon>
        <taxon>Pseudomonadati</taxon>
        <taxon>Bacteroidota</taxon>
        <taxon>Chitinophagia</taxon>
        <taxon>Chitinophagales</taxon>
        <taxon>Chitinophagaceae</taxon>
        <taxon>Chitinophaga</taxon>
    </lineage>
</organism>
<protein>
    <recommendedName>
        <fullName evidence="1">DUF5703 domain-containing protein</fullName>
    </recommendedName>
</protein>
<reference evidence="2 3" key="1">
    <citation type="submission" date="2021-08" db="EMBL/GenBank/DDBJ databases">
        <title>The genome sequence of Chitinophaga sp. B61.</title>
        <authorList>
            <person name="Zhang X."/>
        </authorList>
    </citation>
    <scope>NUCLEOTIDE SEQUENCE [LARGE SCALE GENOMIC DNA]</scope>
    <source>
        <strain evidence="2 3">B61</strain>
    </source>
</reference>
<accession>A0ABS7G821</accession>
<evidence type="ECO:0000313" key="2">
    <source>
        <dbReference type="EMBL" id="MBW8683812.1"/>
    </source>
</evidence>
<dbReference type="RefSeq" id="WP_220249021.1">
    <property type="nucleotide sequence ID" value="NZ_JAICCF010000001.1"/>
</dbReference>
<dbReference type="InterPro" id="IPR043757">
    <property type="entry name" value="DUF5703_N"/>
</dbReference>
<sequence length="771" mass="89055">MYKMKDWYIFPIVIISLLMTVQPLLAQPSNLSRYDVIWHSQSRHAGDAMPCGGGDIGLNVWVEQGELLCYLSRSGTFDENNAMLKLGRVRIKLSSGPISNTGFVQQLKLAQGYVQIRDGQNEISVWVDVFRPVVHIDVKSAVPVKVTATYESWRYQDYVLTDNRECRTNSYKHLQPFPITTYRDNVSFSGNDVLFYHRNRRDVQDIFSYTVHHEGMDTVKDQLYDPLRDNTFGGMMRGEQMLPVGVDSGIYADARFHSLSLQSKQPVRSQHVMIGMEVSQSPTLENWKTALMQTMRQSSKDIASARRRTQQWWADFWDRSYIYIDSEDTAAVTVGRNYQLFRYMLGCNAYGKWPTKFNGGLFTFDPRYVNKELQFSPDFRLWGGGTMTAQNQRLVYFPFLKSGDVDMMKAQFDFYLRIKRNAELRSEVYWQHPGACFTEQIENFGLPNITEYVIKRPPGTDPGVEYNAWLEYQWETVFEFCLMMLDAYQYTGVRTPEHMAFIESCLTFYDEHYRQLARKRGRRELNEKGEYILFPTSAAETFKMTYNSATVIAALKVITMRLLELPEYRNDTVSSKRLKQIEARIPPLALTTIEGRQTIAPALLWERIQNSEAPQLYPVFPWGLYGVGQPGLDIARNTWEYDPHVVKYRSHIGWRQYNIFAARLGLKAEAATLTKQKFADGTHRFPAFWGPGFDWTPDHNWGGSAMIGLQEMLLQTDGRKLYLLPCWPEGWNAAFKLHAPYNTTIEGKIVNGKAVDLKVTPASRKDDIILL</sequence>
<evidence type="ECO:0000313" key="3">
    <source>
        <dbReference type="Proteomes" id="UP000812961"/>
    </source>
</evidence>
<name>A0ABS7G821_9BACT</name>
<gene>
    <name evidence="2" type="ORF">K1Y79_05655</name>
</gene>
<dbReference type="Gene3D" id="1.50.10.10">
    <property type="match status" value="1"/>
</dbReference>
<evidence type="ECO:0000259" key="1">
    <source>
        <dbReference type="Pfam" id="PF18961"/>
    </source>
</evidence>
<feature type="domain" description="DUF5703" evidence="1">
    <location>
        <begin position="37"/>
        <end position="322"/>
    </location>
</feature>
<dbReference type="Pfam" id="PF18961">
    <property type="entry name" value="DUF5703_N"/>
    <property type="match status" value="1"/>
</dbReference>
<dbReference type="InterPro" id="IPR012341">
    <property type="entry name" value="6hp_glycosidase-like_sf"/>
</dbReference>
<comment type="caution">
    <text evidence="2">The sequence shown here is derived from an EMBL/GenBank/DDBJ whole genome shotgun (WGS) entry which is preliminary data.</text>
</comment>
<dbReference type="Proteomes" id="UP000812961">
    <property type="component" value="Unassembled WGS sequence"/>
</dbReference>
<dbReference type="EMBL" id="JAICCF010000001">
    <property type="protein sequence ID" value="MBW8683812.1"/>
    <property type="molecule type" value="Genomic_DNA"/>
</dbReference>
<dbReference type="InterPro" id="IPR008928">
    <property type="entry name" value="6-hairpin_glycosidase_sf"/>
</dbReference>
<keyword evidence="3" id="KW-1185">Reference proteome</keyword>
<dbReference type="SUPFAM" id="SSF48208">
    <property type="entry name" value="Six-hairpin glycosidases"/>
    <property type="match status" value="1"/>
</dbReference>
<proteinExistence type="predicted"/>